<dbReference type="Proteomes" id="UP000254040">
    <property type="component" value="Unassembled WGS sequence"/>
</dbReference>
<evidence type="ECO:0000313" key="4">
    <source>
        <dbReference type="Proteomes" id="UP000254040"/>
    </source>
</evidence>
<evidence type="ECO:0000313" key="3">
    <source>
        <dbReference type="Proteomes" id="UP000054985"/>
    </source>
</evidence>
<sequence length="63" mass="7070">MTPALCMSAKNKDSNLGLLTFHYVQAYFPRLVRGIDRSCAKQEYIAPIKIELDPANKSPDVET</sequence>
<reference evidence="2 4" key="2">
    <citation type="submission" date="2018-06" db="EMBL/GenBank/DDBJ databases">
        <authorList>
            <consortium name="Pathogen Informatics"/>
            <person name="Doyle S."/>
        </authorList>
    </citation>
    <scope>NUCLEOTIDE SEQUENCE [LARGE SCALE GENOMIC DNA]</scope>
    <source>
        <strain evidence="2 4">NCTC12239</strain>
    </source>
</reference>
<dbReference type="STRING" id="39962.Lmor_1127"/>
<keyword evidence="3" id="KW-1185">Reference proteome</keyword>
<accession>A0A378K4L4</accession>
<name>A0A378K4L4_9GAMM</name>
<dbReference type="EMBL" id="LNYN01000014">
    <property type="protein sequence ID" value="KTD35680.1"/>
    <property type="molecule type" value="Genomic_DNA"/>
</dbReference>
<dbReference type="AlphaFoldDB" id="A0A378K4L4"/>
<proteinExistence type="predicted"/>
<organism evidence="2 4">
    <name type="scientific">Legionella moravica</name>
    <dbReference type="NCBI Taxonomy" id="39962"/>
    <lineage>
        <taxon>Bacteria</taxon>
        <taxon>Pseudomonadati</taxon>
        <taxon>Pseudomonadota</taxon>
        <taxon>Gammaproteobacteria</taxon>
        <taxon>Legionellales</taxon>
        <taxon>Legionellaceae</taxon>
        <taxon>Legionella</taxon>
    </lineage>
</organism>
<protein>
    <submittedName>
        <fullName evidence="2">Uncharacterized protein</fullName>
    </submittedName>
</protein>
<evidence type="ECO:0000313" key="2">
    <source>
        <dbReference type="EMBL" id="STX62811.1"/>
    </source>
</evidence>
<dbReference type="Proteomes" id="UP000054985">
    <property type="component" value="Unassembled WGS sequence"/>
</dbReference>
<gene>
    <name evidence="1" type="ORF">Lmor_1127</name>
    <name evidence="2" type="ORF">NCTC12239_01750</name>
</gene>
<evidence type="ECO:0000313" key="1">
    <source>
        <dbReference type="EMBL" id="KTD35680.1"/>
    </source>
</evidence>
<dbReference type="EMBL" id="UGOG01000001">
    <property type="protein sequence ID" value="STX62811.1"/>
    <property type="molecule type" value="Genomic_DNA"/>
</dbReference>
<reference evidence="1 3" key="1">
    <citation type="submission" date="2015-11" db="EMBL/GenBank/DDBJ databases">
        <title>Genomic analysis of 38 Legionella species identifies large and diverse effector repertoires.</title>
        <authorList>
            <person name="Burstein D."/>
            <person name="Amaro F."/>
            <person name="Zusman T."/>
            <person name="Lifshitz Z."/>
            <person name="Cohen O."/>
            <person name="Gilbert J.A."/>
            <person name="Pupko T."/>
            <person name="Shuman H.A."/>
            <person name="Segal G."/>
        </authorList>
    </citation>
    <scope>NUCLEOTIDE SEQUENCE [LARGE SCALE GENOMIC DNA]</scope>
    <source>
        <strain evidence="1 3">ATCC 43877</strain>
    </source>
</reference>